<dbReference type="Pfam" id="PF07495">
    <property type="entry name" value="Y_Y_Y"/>
    <property type="match status" value="1"/>
</dbReference>
<dbReference type="Gene3D" id="3.30.565.10">
    <property type="entry name" value="Histidine kinase-like ATPase, C-terminal domain"/>
    <property type="match status" value="1"/>
</dbReference>
<dbReference type="PANTHER" id="PTHR43547:SF2">
    <property type="entry name" value="HYBRID SIGNAL TRANSDUCTION HISTIDINE KINASE C"/>
    <property type="match status" value="1"/>
</dbReference>
<dbReference type="InterPro" id="IPR003594">
    <property type="entry name" value="HATPase_dom"/>
</dbReference>
<dbReference type="SMART" id="SM00388">
    <property type="entry name" value="HisKA"/>
    <property type="match status" value="1"/>
</dbReference>
<dbReference type="SUPFAM" id="SSF63829">
    <property type="entry name" value="Calcium-dependent phosphotriesterase"/>
    <property type="match status" value="1"/>
</dbReference>
<dbReference type="AlphaFoldDB" id="A0A1G6H926"/>
<keyword evidence="10" id="KW-1185">Reference proteome</keyword>
<dbReference type="OrthoDB" id="1090267at2"/>
<evidence type="ECO:0000259" key="8">
    <source>
        <dbReference type="PROSITE" id="PS50109"/>
    </source>
</evidence>
<dbReference type="PANTHER" id="PTHR43547">
    <property type="entry name" value="TWO-COMPONENT HISTIDINE KINASE"/>
    <property type="match status" value="1"/>
</dbReference>
<dbReference type="InterPro" id="IPR004358">
    <property type="entry name" value="Sig_transdc_His_kin-like_C"/>
</dbReference>
<dbReference type="Gene3D" id="2.130.10.10">
    <property type="entry name" value="YVTN repeat-like/Quinoprotein amine dehydrogenase"/>
    <property type="match status" value="2"/>
</dbReference>
<dbReference type="SMART" id="SM00387">
    <property type="entry name" value="HATPase_c"/>
    <property type="match status" value="1"/>
</dbReference>
<dbReference type="InterPro" id="IPR003661">
    <property type="entry name" value="HisK_dim/P_dom"/>
</dbReference>
<sequence length="1057" mass="120609">METRYFRLILVFLIFPLISIAQEIGFPIIRNYTPKEYKNAPQVMGAIQDSSGVMYFGVGSPTIEYDGVTWQSIQNEKNTTAFDFSMDKNGKIFVAANEEFGYLTKDKEGNTTYQSLTQQIHDTTVKLGTVYSVKLTSKFAYFQTSDAIFQYGFASDDLQIFQADLNGSFSGNFVFQNIYYAQCDNKGLMKIENGVLKPAPQSAFFKNKNIFDIALSYDTTAMLILTRTNGQFLYQPLKDTIPQRNSILHKDFIRNNAISVGSPLGSNCFVLGSLNKGAFLVDKQGTILQQYNESNQLQNNHVRGIAVDNTQNLWIGLSIGISKTEPILDLSYWDKKAGLEDIVESVIRYNGTIYIATHANVYYIGKDNKIYKVQNIPIGINWCLFETKNIKSLLVGTTAGIYEIKGDKAQPIYKGSRTTEIYQSIKNPNRILSTSGDFFISLIYRNGKWIYEGQWSGIKDNIRGIIEDNTGVVWLGTFRSGIIQVTPNFNNITKPQKIKYYDKKDGLVSLKNVLPFRFKNKIIWGSETGLTIYNSQTNRFDPFTEFGEQFCNGSRDVFSLQEMPDGKIWICPLENRNADIGYLQPNQRGGYDWVYAPFRRITDMFLVAFYIEPSGIAWIGGSEGLYRYDMSKDVKNYAQKFNCLIRRITVGTDSLIHIGTISKTEPLKLAYDYNSLKFEFAAPFFDQEEKTLYSYQLIGFDKKWSKWSRQTDKEYTNLGEGTYTFQVKALNIYNVESKTSTFQLTILPPFYYTWWALTLYILLSGLLIFLFIQWRIATLKRQKKYLKLKIREKTALVMQQKEELQVTNEELETINEALTEHRNELEIANATKDKFFSIIAHDLRNPFNALLGISELLVEKIKDRDFESSYKFAQAIHKASSASFELLENLLNWSRSQTGKISFTPEKLDVKDLIDSNIFLMNNSAESKGIHLTSTLSASVIAFADKNMVLTILRNLLTNAIKFSRKDDRIIVEVEETNEGVTIHVSDTGVGMNEETVGKIFKPGEKIKTVGTAKEPGTGLGLILCKEFVHWHHGKIWVESKEDVGSRFSFTLPKKRE</sequence>
<dbReference type="EC" id="2.7.13.3" evidence="2"/>
<dbReference type="FunFam" id="3.30.565.10:FF:000006">
    <property type="entry name" value="Sensor histidine kinase WalK"/>
    <property type="match status" value="1"/>
</dbReference>
<evidence type="ECO:0000313" key="9">
    <source>
        <dbReference type="EMBL" id="SDB90787.1"/>
    </source>
</evidence>
<keyword evidence="7" id="KW-0472">Membrane</keyword>
<dbReference type="Proteomes" id="UP000199452">
    <property type="component" value="Unassembled WGS sequence"/>
</dbReference>
<keyword evidence="5 9" id="KW-0418">Kinase</keyword>
<dbReference type="RefSeq" id="WP_092435918.1">
    <property type="nucleotide sequence ID" value="NZ_FMYP01000008.1"/>
</dbReference>
<dbReference type="InterPro" id="IPR011123">
    <property type="entry name" value="Y_Y_Y"/>
</dbReference>
<dbReference type="PROSITE" id="PS50109">
    <property type="entry name" value="HIS_KIN"/>
    <property type="match status" value="1"/>
</dbReference>
<accession>A0A1G6H926</accession>
<evidence type="ECO:0000256" key="3">
    <source>
        <dbReference type="ARBA" id="ARBA00022553"/>
    </source>
</evidence>
<evidence type="ECO:0000256" key="1">
    <source>
        <dbReference type="ARBA" id="ARBA00000085"/>
    </source>
</evidence>
<evidence type="ECO:0000256" key="2">
    <source>
        <dbReference type="ARBA" id="ARBA00012438"/>
    </source>
</evidence>
<dbReference type="CDD" id="cd00082">
    <property type="entry name" value="HisKA"/>
    <property type="match status" value="1"/>
</dbReference>
<dbReference type="EMBL" id="FMYP01000008">
    <property type="protein sequence ID" value="SDB90787.1"/>
    <property type="molecule type" value="Genomic_DNA"/>
</dbReference>
<dbReference type="Pfam" id="PF02518">
    <property type="entry name" value="HATPase_c"/>
    <property type="match status" value="1"/>
</dbReference>
<reference evidence="9 10" key="1">
    <citation type="submission" date="2016-09" db="EMBL/GenBank/DDBJ databases">
        <authorList>
            <person name="Capua I."/>
            <person name="De Benedictis P."/>
            <person name="Joannis T."/>
            <person name="Lombin L.H."/>
            <person name="Cattoli G."/>
        </authorList>
    </citation>
    <scope>NUCLEOTIDE SEQUENCE [LARGE SCALE GENOMIC DNA]</scope>
    <source>
        <strain evidence="9 10">A7P-90m</strain>
    </source>
</reference>
<gene>
    <name evidence="9" type="ORF">SAMN05216323_100851</name>
</gene>
<dbReference type="GO" id="GO:0000155">
    <property type="term" value="F:phosphorelay sensor kinase activity"/>
    <property type="evidence" value="ECO:0007669"/>
    <property type="project" value="InterPro"/>
</dbReference>
<feature type="domain" description="Histidine kinase" evidence="8">
    <location>
        <begin position="838"/>
        <end position="1056"/>
    </location>
</feature>
<dbReference type="PRINTS" id="PR00344">
    <property type="entry name" value="BCTRLSENSOR"/>
</dbReference>
<comment type="catalytic activity">
    <reaction evidence="1">
        <text>ATP + protein L-histidine = ADP + protein N-phospho-L-histidine.</text>
        <dbReference type="EC" id="2.7.13.3"/>
    </reaction>
</comment>
<evidence type="ECO:0000256" key="4">
    <source>
        <dbReference type="ARBA" id="ARBA00022679"/>
    </source>
</evidence>
<dbReference type="SUPFAM" id="SSF47384">
    <property type="entry name" value="Homodimeric domain of signal transducing histidine kinase"/>
    <property type="match status" value="1"/>
</dbReference>
<evidence type="ECO:0000256" key="7">
    <source>
        <dbReference type="SAM" id="Phobius"/>
    </source>
</evidence>
<evidence type="ECO:0000256" key="6">
    <source>
        <dbReference type="SAM" id="Coils"/>
    </source>
</evidence>
<dbReference type="Gene3D" id="1.10.287.130">
    <property type="match status" value="1"/>
</dbReference>
<evidence type="ECO:0000256" key="5">
    <source>
        <dbReference type="ARBA" id="ARBA00022777"/>
    </source>
</evidence>
<keyword evidence="7" id="KW-1133">Transmembrane helix</keyword>
<name>A0A1G6H926_9BACT</name>
<keyword evidence="7" id="KW-0812">Transmembrane</keyword>
<organism evidence="9 10">
    <name type="scientific">Williamwhitmania taraxaci</name>
    <dbReference type="NCBI Taxonomy" id="1640674"/>
    <lineage>
        <taxon>Bacteria</taxon>
        <taxon>Pseudomonadati</taxon>
        <taxon>Bacteroidota</taxon>
        <taxon>Bacteroidia</taxon>
        <taxon>Bacteroidales</taxon>
        <taxon>Williamwhitmaniaceae</taxon>
        <taxon>Williamwhitmania</taxon>
    </lineage>
</organism>
<feature type="coiled-coil region" evidence="6">
    <location>
        <begin position="790"/>
        <end position="831"/>
    </location>
</feature>
<keyword evidence="4" id="KW-0808">Transferase</keyword>
<keyword evidence="6" id="KW-0175">Coiled coil</keyword>
<dbReference type="Pfam" id="PF00512">
    <property type="entry name" value="HisKA"/>
    <property type="match status" value="1"/>
</dbReference>
<dbReference type="SUPFAM" id="SSF55874">
    <property type="entry name" value="ATPase domain of HSP90 chaperone/DNA topoisomerase II/histidine kinase"/>
    <property type="match status" value="1"/>
</dbReference>
<protein>
    <recommendedName>
        <fullName evidence="2">histidine kinase</fullName>
        <ecNumber evidence="2">2.7.13.3</ecNumber>
    </recommendedName>
</protein>
<keyword evidence="3" id="KW-0597">Phosphoprotein</keyword>
<dbReference type="Gene3D" id="2.60.40.10">
    <property type="entry name" value="Immunoglobulins"/>
    <property type="match status" value="1"/>
</dbReference>
<evidence type="ECO:0000313" key="10">
    <source>
        <dbReference type="Proteomes" id="UP000199452"/>
    </source>
</evidence>
<proteinExistence type="predicted"/>
<dbReference type="InterPro" id="IPR005467">
    <property type="entry name" value="His_kinase_dom"/>
</dbReference>
<dbReference type="InterPro" id="IPR036097">
    <property type="entry name" value="HisK_dim/P_sf"/>
</dbReference>
<dbReference type="STRING" id="1640674.SAMN05216323_100851"/>
<feature type="transmembrane region" description="Helical" evidence="7">
    <location>
        <begin position="752"/>
        <end position="774"/>
    </location>
</feature>
<dbReference type="InterPro" id="IPR036890">
    <property type="entry name" value="HATPase_C_sf"/>
</dbReference>
<dbReference type="InterPro" id="IPR015943">
    <property type="entry name" value="WD40/YVTN_repeat-like_dom_sf"/>
</dbReference>
<dbReference type="InterPro" id="IPR013783">
    <property type="entry name" value="Ig-like_fold"/>
</dbReference>